<dbReference type="AlphaFoldDB" id="A0A4T0WWJ1"/>
<dbReference type="Proteomes" id="UP000307173">
    <property type="component" value="Unassembled WGS sequence"/>
</dbReference>
<protein>
    <submittedName>
        <fullName evidence="2">Uncharacterized protein</fullName>
    </submittedName>
</protein>
<accession>A0A4T0WWJ1</accession>
<comment type="caution">
    <text evidence="2">The sequence shown here is derived from an EMBL/GenBank/DDBJ whole genome shotgun (WGS) entry which is preliminary data.</text>
</comment>
<dbReference type="OrthoDB" id="3993780at2759"/>
<name>A0A4T0WWJ1_9ASCO</name>
<evidence type="ECO:0000313" key="3">
    <source>
        <dbReference type="Proteomes" id="UP000307173"/>
    </source>
</evidence>
<sequence>MTKQKFKNKLPPQHHFTLSHILSQDSVRANLQNVNDCVVDTITLYKKDIAEELKELTESENDLIKKIQHVEQVYNVMHNLRVEAITDTQILEWERNTNVKSRKNRNKGISMFGLTFTKSEDNQLDQLTKIEDNINHIIEDSLCQKKRLDSMINRLKEIESKLPNRNKLFKEDSFHREHYKDLYDYGMKDTTKVTDDNDNENNSLKSKISQQKLDQYLSIENELEQLAIQKSNNNQQNSKSSLLSLKENTSSILSTEMNPIIYVMGKKFPTPTCKINEELITIRNSKIAEEIDSSDLVNELKKLYK</sequence>
<organism evidence="2 3">
    <name type="scientific">Pichia inconspicua</name>
    <dbReference type="NCBI Taxonomy" id="52247"/>
    <lineage>
        <taxon>Eukaryota</taxon>
        <taxon>Fungi</taxon>
        <taxon>Dikarya</taxon>
        <taxon>Ascomycota</taxon>
        <taxon>Saccharomycotina</taxon>
        <taxon>Pichiomycetes</taxon>
        <taxon>Pichiales</taxon>
        <taxon>Pichiaceae</taxon>
        <taxon>Pichia</taxon>
    </lineage>
</organism>
<keyword evidence="3" id="KW-1185">Reference proteome</keyword>
<evidence type="ECO:0000313" key="2">
    <source>
        <dbReference type="EMBL" id="TID13609.1"/>
    </source>
</evidence>
<feature type="coiled-coil region" evidence="1">
    <location>
        <begin position="42"/>
        <end position="73"/>
    </location>
</feature>
<dbReference type="EMBL" id="SELW01000676">
    <property type="protein sequence ID" value="TID13609.1"/>
    <property type="molecule type" value="Genomic_DNA"/>
</dbReference>
<gene>
    <name evidence="2" type="ORF">CANINC_004871</name>
</gene>
<keyword evidence="1" id="KW-0175">Coiled coil</keyword>
<reference evidence="2 3" key="1">
    <citation type="journal article" date="2019" name="Front. Genet.">
        <title>Whole-Genome Sequencing of the Opportunistic Yeast Pathogen Candida inconspicua Uncovers Its Hybrid Origin.</title>
        <authorList>
            <person name="Mixao V."/>
            <person name="Hansen A.P."/>
            <person name="Saus E."/>
            <person name="Boekhout T."/>
            <person name="Lass-Florl C."/>
            <person name="Gabaldon T."/>
        </authorList>
    </citation>
    <scope>NUCLEOTIDE SEQUENCE [LARGE SCALE GENOMIC DNA]</scope>
    <source>
        <strain evidence="2 3">CBS 180</strain>
    </source>
</reference>
<evidence type="ECO:0000256" key="1">
    <source>
        <dbReference type="SAM" id="Coils"/>
    </source>
</evidence>
<proteinExistence type="predicted"/>